<name>A0A2V2LFH6_9RHOB</name>
<evidence type="ECO:0000256" key="2">
    <source>
        <dbReference type="SAM" id="Phobius"/>
    </source>
</evidence>
<feature type="transmembrane region" description="Helical" evidence="2">
    <location>
        <begin position="124"/>
        <end position="141"/>
    </location>
</feature>
<evidence type="ECO:0000313" key="4">
    <source>
        <dbReference type="EMBL" id="PWR02651.1"/>
    </source>
</evidence>
<dbReference type="OrthoDB" id="9803111at2"/>
<dbReference type="Pfam" id="PF13727">
    <property type="entry name" value="CoA_binding_3"/>
    <property type="match status" value="1"/>
</dbReference>
<evidence type="ECO:0000313" key="5">
    <source>
        <dbReference type="Proteomes" id="UP000245680"/>
    </source>
</evidence>
<comment type="caution">
    <text evidence="4">The sequence shown here is derived from an EMBL/GenBank/DDBJ whole genome shotgun (WGS) entry which is preliminary data.</text>
</comment>
<dbReference type="InterPro" id="IPR003869">
    <property type="entry name" value="Polysac_CapD-like"/>
</dbReference>
<protein>
    <submittedName>
        <fullName evidence="4">Nucleoside-diphosphate sugar epimerase</fullName>
    </submittedName>
</protein>
<evidence type="ECO:0000259" key="3">
    <source>
        <dbReference type="Pfam" id="PF02719"/>
    </source>
</evidence>
<dbReference type="InterPro" id="IPR051203">
    <property type="entry name" value="Polysaccharide_Synthase-Rel"/>
</dbReference>
<dbReference type="InterPro" id="IPR029063">
    <property type="entry name" value="SAM-dependent_MTases_sf"/>
</dbReference>
<dbReference type="Pfam" id="PF02719">
    <property type="entry name" value="Polysacc_synt_2"/>
    <property type="match status" value="1"/>
</dbReference>
<dbReference type="SUPFAM" id="SSF53335">
    <property type="entry name" value="S-adenosyl-L-methionine-dependent methyltransferases"/>
    <property type="match status" value="1"/>
</dbReference>
<accession>A0A2V2LFH6</accession>
<keyword evidence="5" id="KW-1185">Reference proteome</keyword>
<sequence length="651" mass="70691">MEIKDINSWAQSVLVWLLDLPRGQKRAIQVVADLVTLSLCFLLALVLRLESLGAALRPDPWVVFFVTLPVTIGVFVRVGFYRAVVRYISARAFRVIAIGVLASAVTMFAISQISGLWLPRSVPLIYALVALIAVGAIRFVMRAIYRTRIGGPLPNVLIYGAGASGRQLFHSLHHSHEYRPVGFVDDNPALRGAVIGGLSVHAPDRIGELIEEREVEVVLLAMPSVSRARRAAIIEFLEPFPVRVQTVPGMVDLISGSAAVDEIRAVSIEDILGRDPVAPRLDLMQAHIRGRTVFVSGAGGSIGSELCRQIVRNGPARLILFELSEYALYRVDQELRATPEAGQVEIIPLIGSVQDGARAEWLMKHFGVDTVFHAAAYKHVPLVEQNMIEGVRNNVFGTLALAEAASRAGVGSFTLISTDKAVRPTNVMGASKRMAELVCQALGREDNATLFSMVRFGNVLGSSGSVIPLFSEQIERGGPVTVTHPDITRYFMTIPEAAQLVIQASALARGGDVFLLDMGEPVRIADLAARMIRLAGRKPVFDPQDASEPDAGKVEIRFTQLRPGEKLYEELFIGTDTSGTSHPRILTSLETSLSRRDLALHLDAIKSACTDNDLARLRRALAEAPTLYTPGSKIVDETGLDDSAVQTIQVA</sequence>
<keyword evidence="2" id="KW-1133">Transmembrane helix</keyword>
<dbReference type="EMBL" id="QGKU01000033">
    <property type="protein sequence ID" value="PWR02651.1"/>
    <property type="molecule type" value="Genomic_DNA"/>
</dbReference>
<keyword evidence="2" id="KW-0812">Transmembrane</keyword>
<proteinExistence type="inferred from homology"/>
<feature type="transmembrane region" description="Helical" evidence="2">
    <location>
        <begin position="30"/>
        <end position="49"/>
    </location>
</feature>
<gene>
    <name evidence="4" type="ORF">DKT77_10760</name>
</gene>
<dbReference type="CDD" id="cd05237">
    <property type="entry name" value="UDP_invert_4-6DH_SDR_e"/>
    <property type="match status" value="1"/>
</dbReference>
<dbReference type="PANTHER" id="PTHR43318">
    <property type="entry name" value="UDP-N-ACETYLGLUCOSAMINE 4,6-DEHYDRATASE"/>
    <property type="match status" value="1"/>
</dbReference>
<feature type="transmembrane region" description="Helical" evidence="2">
    <location>
        <begin position="92"/>
        <end position="118"/>
    </location>
</feature>
<keyword evidence="2" id="KW-0472">Membrane</keyword>
<feature type="domain" description="Polysaccharide biosynthesis protein CapD-like" evidence="3">
    <location>
        <begin position="293"/>
        <end position="586"/>
    </location>
</feature>
<feature type="transmembrane region" description="Helical" evidence="2">
    <location>
        <begin position="61"/>
        <end position="80"/>
    </location>
</feature>
<dbReference type="SUPFAM" id="SSF51735">
    <property type="entry name" value="NAD(P)-binding Rossmann-fold domains"/>
    <property type="match status" value="1"/>
</dbReference>
<evidence type="ECO:0000256" key="1">
    <source>
        <dbReference type="ARBA" id="ARBA00007430"/>
    </source>
</evidence>
<dbReference type="PANTHER" id="PTHR43318:SF1">
    <property type="entry name" value="POLYSACCHARIDE BIOSYNTHESIS PROTEIN EPSC-RELATED"/>
    <property type="match status" value="1"/>
</dbReference>
<dbReference type="RefSeq" id="WP_109811700.1">
    <property type="nucleotide sequence ID" value="NZ_QGKU01000033.1"/>
</dbReference>
<comment type="similarity">
    <text evidence="1">Belongs to the polysaccharide synthase family.</text>
</comment>
<dbReference type="Proteomes" id="UP000245680">
    <property type="component" value="Unassembled WGS sequence"/>
</dbReference>
<dbReference type="AlphaFoldDB" id="A0A2V2LFH6"/>
<dbReference type="Gene3D" id="3.40.50.720">
    <property type="entry name" value="NAD(P)-binding Rossmann-like Domain"/>
    <property type="match status" value="2"/>
</dbReference>
<dbReference type="InterPro" id="IPR036291">
    <property type="entry name" value="NAD(P)-bd_dom_sf"/>
</dbReference>
<organism evidence="4 5">
    <name type="scientific">Meridianimarinicoccus roseus</name>
    <dbReference type="NCBI Taxonomy" id="2072018"/>
    <lineage>
        <taxon>Bacteria</taxon>
        <taxon>Pseudomonadati</taxon>
        <taxon>Pseudomonadota</taxon>
        <taxon>Alphaproteobacteria</taxon>
        <taxon>Rhodobacterales</taxon>
        <taxon>Paracoccaceae</taxon>
        <taxon>Meridianimarinicoccus</taxon>
    </lineage>
</organism>
<reference evidence="4 5" key="1">
    <citation type="submission" date="2018-05" db="EMBL/GenBank/DDBJ databases">
        <title>Rhodobacteraceae gen. nov., sp. nov. isolated from sea water.</title>
        <authorList>
            <person name="Ren Y."/>
        </authorList>
    </citation>
    <scope>NUCLEOTIDE SEQUENCE [LARGE SCALE GENOMIC DNA]</scope>
    <source>
        <strain evidence="4 5">TG-679</strain>
    </source>
</reference>